<evidence type="ECO:0008006" key="3">
    <source>
        <dbReference type="Google" id="ProtNLM"/>
    </source>
</evidence>
<name>A0ABR8U4E2_9CELL</name>
<dbReference type="Proteomes" id="UP000655570">
    <property type="component" value="Unassembled WGS sequence"/>
</dbReference>
<sequence length="120" mass="12325">MTQWQIDPQGVRAVLDAVASEAHVLDEQTGPAKFTQVLDGLAGIPARLSAVTHAVNEALGAQAGNVRAVKDHVSAGQVGVASAAAYYDAGQNDMAAVMQDQAAHAATSGDFTYFTQGARS</sequence>
<evidence type="ECO:0000313" key="2">
    <source>
        <dbReference type="Proteomes" id="UP000655570"/>
    </source>
</evidence>
<keyword evidence="2" id="KW-1185">Reference proteome</keyword>
<dbReference type="EMBL" id="JACSQF010000033">
    <property type="protein sequence ID" value="MBD7982893.1"/>
    <property type="molecule type" value="Genomic_DNA"/>
</dbReference>
<dbReference type="Pfam" id="PF20117">
    <property type="entry name" value="DUF6507"/>
    <property type="match status" value="1"/>
</dbReference>
<dbReference type="InterPro" id="IPR045436">
    <property type="entry name" value="DUF6507"/>
</dbReference>
<gene>
    <name evidence="1" type="ORF">H9641_19540</name>
</gene>
<evidence type="ECO:0000313" key="1">
    <source>
        <dbReference type="EMBL" id="MBD7982893.1"/>
    </source>
</evidence>
<proteinExistence type="predicted"/>
<accession>A0ABR8U4E2</accession>
<protein>
    <recommendedName>
        <fullName evidence="3">ESX-1 secretion-associated protein</fullName>
    </recommendedName>
</protein>
<dbReference type="RefSeq" id="WP_191806074.1">
    <property type="nucleotide sequence ID" value="NZ_JACSQF010000033.1"/>
</dbReference>
<reference evidence="1 2" key="1">
    <citation type="submission" date="2020-08" db="EMBL/GenBank/DDBJ databases">
        <title>A Genomic Blueprint of the Chicken Gut Microbiome.</title>
        <authorList>
            <person name="Gilroy R."/>
            <person name="Ravi A."/>
            <person name="Getino M."/>
            <person name="Pursley I."/>
            <person name="Horton D.L."/>
            <person name="Alikhan N.-F."/>
            <person name="Baker D."/>
            <person name="Gharbi K."/>
            <person name="Hall N."/>
            <person name="Watson M."/>
            <person name="Adriaenssens E.M."/>
            <person name="Foster-Nyarko E."/>
            <person name="Jarju S."/>
            <person name="Secka A."/>
            <person name="Antonio M."/>
            <person name="Oren A."/>
            <person name="Chaudhuri R."/>
            <person name="La Ragione R.M."/>
            <person name="Hildebrand F."/>
            <person name="Pallen M.J."/>
        </authorList>
    </citation>
    <scope>NUCLEOTIDE SEQUENCE [LARGE SCALE GENOMIC DNA]</scope>
    <source>
        <strain evidence="1 2">Sa2CUA9</strain>
    </source>
</reference>
<organism evidence="1 2">
    <name type="scientific">Oerskovia merdavium</name>
    <dbReference type="NCBI Taxonomy" id="2762227"/>
    <lineage>
        <taxon>Bacteria</taxon>
        <taxon>Bacillati</taxon>
        <taxon>Actinomycetota</taxon>
        <taxon>Actinomycetes</taxon>
        <taxon>Micrococcales</taxon>
        <taxon>Cellulomonadaceae</taxon>
        <taxon>Oerskovia</taxon>
    </lineage>
</organism>
<comment type="caution">
    <text evidence="1">The sequence shown here is derived from an EMBL/GenBank/DDBJ whole genome shotgun (WGS) entry which is preliminary data.</text>
</comment>